<dbReference type="EMBL" id="JAJSPL020000018">
    <property type="protein sequence ID" value="KAK7740933.1"/>
    <property type="molecule type" value="Genomic_DNA"/>
</dbReference>
<dbReference type="PANTHER" id="PTHR24089">
    <property type="entry name" value="SOLUTE CARRIER FAMILY 25"/>
    <property type="match status" value="1"/>
</dbReference>
<keyword evidence="4" id="KW-0999">Mitochondrion inner membrane</keyword>
<feature type="region of interest" description="Disordered" evidence="7">
    <location>
        <begin position="22"/>
        <end position="51"/>
    </location>
</feature>
<evidence type="ECO:0000256" key="6">
    <source>
        <dbReference type="ARBA" id="ARBA00023136"/>
    </source>
</evidence>
<evidence type="ECO:0000256" key="8">
    <source>
        <dbReference type="SAM" id="Phobius"/>
    </source>
</evidence>
<proteinExistence type="predicted"/>
<organism evidence="9 10">
    <name type="scientific">Cytospora paraplurivora</name>
    <dbReference type="NCBI Taxonomy" id="2898453"/>
    <lineage>
        <taxon>Eukaryota</taxon>
        <taxon>Fungi</taxon>
        <taxon>Dikarya</taxon>
        <taxon>Ascomycota</taxon>
        <taxon>Pezizomycotina</taxon>
        <taxon>Sordariomycetes</taxon>
        <taxon>Sordariomycetidae</taxon>
        <taxon>Diaporthales</taxon>
        <taxon>Cytosporaceae</taxon>
        <taxon>Cytospora</taxon>
    </lineage>
</organism>
<dbReference type="AlphaFoldDB" id="A0AAN9YEW8"/>
<dbReference type="InterPro" id="IPR023395">
    <property type="entry name" value="MCP_dom_sf"/>
</dbReference>
<comment type="subcellular location">
    <subcellularLocation>
        <location evidence="1">Mitochondrion membrane</location>
    </subcellularLocation>
</comment>
<dbReference type="SUPFAM" id="SSF103506">
    <property type="entry name" value="Mitochondrial carrier"/>
    <property type="match status" value="1"/>
</dbReference>
<feature type="region of interest" description="Disordered" evidence="7">
    <location>
        <begin position="119"/>
        <end position="191"/>
    </location>
</feature>
<evidence type="ECO:0000313" key="10">
    <source>
        <dbReference type="Proteomes" id="UP001320245"/>
    </source>
</evidence>
<evidence type="ECO:0000256" key="3">
    <source>
        <dbReference type="ARBA" id="ARBA00022737"/>
    </source>
</evidence>
<dbReference type="GO" id="GO:0031966">
    <property type="term" value="C:mitochondrial membrane"/>
    <property type="evidence" value="ECO:0007669"/>
    <property type="project" value="UniProtKB-SubCell"/>
</dbReference>
<evidence type="ECO:0000256" key="2">
    <source>
        <dbReference type="ARBA" id="ARBA00022692"/>
    </source>
</evidence>
<keyword evidence="2 8" id="KW-0812">Transmembrane</keyword>
<feature type="transmembrane region" description="Helical" evidence="8">
    <location>
        <begin position="303"/>
        <end position="320"/>
    </location>
</feature>
<feature type="compositionally biased region" description="Acidic residues" evidence="7">
    <location>
        <begin position="140"/>
        <end position="153"/>
    </location>
</feature>
<evidence type="ECO:0000256" key="1">
    <source>
        <dbReference type="ARBA" id="ARBA00004325"/>
    </source>
</evidence>
<keyword evidence="4" id="KW-0496">Mitochondrion</keyword>
<keyword evidence="10" id="KW-1185">Reference proteome</keyword>
<feature type="transmembrane region" description="Helical" evidence="8">
    <location>
        <begin position="271"/>
        <end position="291"/>
    </location>
</feature>
<dbReference type="Gene3D" id="1.50.40.10">
    <property type="entry name" value="Mitochondrial carrier domain"/>
    <property type="match status" value="1"/>
</dbReference>
<keyword evidence="3" id="KW-0677">Repeat</keyword>
<keyword evidence="5 8" id="KW-1133">Transmembrane helix</keyword>
<name>A0AAN9YEW8_9PEZI</name>
<sequence length="488" mass="52875">MSNGTNRQGVNPLRPYYIPPTIGDITPETPNIPGPNAFSRPSAPGTSSGKYASKARDIFSDLDYKDYISEPSPSAIRSVKDVVDELMWKYTSVFLAQPFEVAKLLLQVRTQDDIGALGTAPIPIAPPAASKKSDLKINPWDDDLADSGSEGDEPAYFTANVPHQPSPAQRRRRSSTPPPESPKTLKRPDIPAHMLNIRRPDSITEVISQLWQREGAWGTWKGTNATFLYTVLHSLLENWSRSLLSALFDVPDLGLKTDLDRLVDLASPYPWAALGIAAAAAVVTSLILAPLDLVRTSLVLPTILHSLVHPVLALSTPLVLRTKFKIDSEITPTTFSLAKFSSSTVALFLKLPLETVLRRGQVAVLSQPQYVRAVERAASPVRKVGSSTDKTAAGPLETIVQPGSYDGVFGTMYTIVKDEGSRAVPTAQVATAKARDALRKGKPKGIAEVVYRRGQGVEGLWRGWKVNWWGLVGLWTAAVVGGGGDGEF</sequence>
<evidence type="ECO:0000256" key="4">
    <source>
        <dbReference type="ARBA" id="ARBA00022792"/>
    </source>
</evidence>
<evidence type="ECO:0000256" key="5">
    <source>
        <dbReference type="ARBA" id="ARBA00022989"/>
    </source>
</evidence>
<gene>
    <name evidence="9" type="ORF">SLS53_004996</name>
</gene>
<reference evidence="9 10" key="1">
    <citation type="journal article" date="2023" name="PLoS ONE">
        <title>Cytospora paraplurivora sp. nov. isolated from orchards with fruit tree decline syndrome in Ontario, Canada.</title>
        <authorList>
            <person name="Ilyukhin E."/>
            <person name="Nguyen H.D.T."/>
            <person name="Castle A.J."/>
            <person name="Ellouze W."/>
        </authorList>
    </citation>
    <scope>NUCLEOTIDE SEQUENCE [LARGE SCALE GENOMIC DNA]</scope>
    <source>
        <strain evidence="9 10">FDS-564</strain>
    </source>
</reference>
<keyword evidence="6 8" id="KW-0472">Membrane</keyword>
<accession>A0AAN9YEW8</accession>
<comment type="caution">
    <text evidence="9">The sequence shown here is derived from an EMBL/GenBank/DDBJ whole genome shotgun (WGS) entry which is preliminary data.</text>
</comment>
<evidence type="ECO:0000256" key="7">
    <source>
        <dbReference type="SAM" id="MobiDB-lite"/>
    </source>
</evidence>
<dbReference type="Proteomes" id="UP001320245">
    <property type="component" value="Unassembled WGS sequence"/>
</dbReference>
<protein>
    <submittedName>
        <fullName evidence="9">Uncharacterized protein</fullName>
    </submittedName>
</protein>
<evidence type="ECO:0000313" key="9">
    <source>
        <dbReference type="EMBL" id="KAK7740933.1"/>
    </source>
</evidence>